<protein>
    <submittedName>
        <fullName evidence="2">Uncharacterized protein</fullName>
    </submittedName>
</protein>
<evidence type="ECO:0000313" key="3">
    <source>
        <dbReference type="EMBL" id="KAF5324932.1"/>
    </source>
</evidence>
<feature type="region of interest" description="Disordered" evidence="1">
    <location>
        <begin position="278"/>
        <end position="309"/>
    </location>
</feature>
<evidence type="ECO:0000256" key="1">
    <source>
        <dbReference type="SAM" id="MobiDB-lite"/>
    </source>
</evidence>
<keyword evidence="4" id="KW-1185">Reference proteome</keyword>
<feature type="compositionally biased region" description="Basic and acidic residues" evidence="1">
    <location>
        <begin position="335"/>
        <end position="362"/>
    </location>
</feature>
<dbReference type="OrthoDB" id="203440at2759"/>
<feature type="compositionally biased region" description="Basic and acidic residues" evidence="1">
    <location>
        <begin position="212"/>
        <end position="221"/>
    </location>
</feature>
<name>A0A8H5EQS4_9AGAR</name>
<evidence type="ECO:0000313" key="2">
    <source>
        <dbReference type="EMBL" id="KAF5309085.1"/>
    </source>
</evidence>
<dbReference type="Proteomes" id="UP000541558">
    <property type="component" value="Unassembled WGS sequence"/>
</dbReference>
<gene>
    <name evidence="3" type="ORF">D9611_004588</name>
    <name evidence="2" type="ORF">D9611_014990</name>
</gene>
<feature type="compositionally biased region" description="Acidic residues" evidence="1">
    <location>
        <begin position="177"/>
        <end position="187"/>
    </location>
</feature>
<sequence>MTEAVSNDATELQALLQTMTSSITASRTSLKSFMEESVSVLPFSTHVLKAYRDSPQSLDFADGISLLSLKHNVLISYLRTLALLSARRALGHSLEDRKQPTLPFSDVDRDVRGDEAGDLVDSMIEGRVILEKADALEGRMRYQIEKLLKTAEQAADADLVTNDPLAFKPNPQNLVDNGDDDGSDQDDDKSRNANGDAIYRPPHLAPVPYIEKSSKGRRERPPIPSALATLQQDPSRPHVESSTGLGGMPSLASGRAKHLKRITEYEEENFTRLMMKKTDAKRRARDEEDLALGGDLADNGPGNRRRRAGGLEDEFGDIFRSVHRVNQPGQGDGYDELRKKGKKQDILSRSRDDVVGRKRDNVPESDGEEGGGRYMRKRTRFDLEAKSAKKKLLKRKK</sequence>
<dbReference type="EMBL" id="JAACJK010000250">
    <property type="protein sequence ID" value="KAF5309085.1"/>
    <property type="molecule type" value="Genomic_DNA"/>
</dbReference>
<comment type="caution">
    <text evidence="2">The sequence shown here is derived from an EMBL/GenBank/DDBJ whole genome shotgun (WGS) entry which is preliminary data.</text>
</comment>
<dbReference type="PANTHER" id="PTHR13237">
    <property type="entry name" value="SOMETHING ABOUT SILENCING PROTEIN 10-RELATED"/>
    <property type="match status" value="1"/>
</dbReference>
<evidence type="ECO:0000313" key="4">
    <source>
        <dbReference type="Proteomes" id="UP000541558"/>
    </source>
</evidence>
<feature type="region of interest" description="Disordered" evidence="1">
    <location>
        <begin position="162"/>
        <end position="256"/>
    </location>
</feature>
<feature type="compositionally biased region" description="Basic residues" evidence="1">
    <location>
        <begin position="388"/>
        <end position="397"/>
    </location>
</feature>
<accession>A0A8H5EQS4</accession>
<dbReference type="AlphaFoldDB" id="A0A8H5EQS4"/>
<organism evidence="2 4">
    <name type="scientific">Ephemerocybe angulata</name>
    <dbReference type="NCBI Taxonomy" id="980116"/>
    <lineage>
        <taxon>Eukaryota</taxon>
        <taxon>Fungi</taxon>
        <taxon>Dikarya</taxon>
        <taxon>Basidiomycota</taxon>
        <taxon>Agaricomycotina</taxon>
        <taxon>Agaricomycetes</taxon>
        <taxon>Agaricomycetidae</taxon>
        <taxon>Agaricales</taxon>
        <taxon>Agaricineae</taxon>
        <taxon>Psathyrellaceae</taxon>
        <taxon>Ephemerocybe</taxon>
    </lineage>
</organism>
<dbReference type="PANTHER" id="PTHR13237:SF9">
    <property type="entry name" value="NEUROGUIDIN"/>
    <property type="match status" value="1"/>
</dbReference>
<proteinExistence type="predicted"/>
<dbReference type="GO" id="GO:0032040">
    <property type="term" value="C:small-subunit processome"/>
    <property type="evidence" value="ECO:0007669"/>
    <property type="project" value="TreeGrafter"/>
</dbReference>
<reference evidence="2 4" key="1">
    <citation type="journal article" date="2020" name="ISME J.">
        <title>Uncovering the hidden diversity of litter-decomposition mechanisms in mushroom-forming fungi.</title>
        <authorList>
            <person name="Floudas D."/>
            <person name="Bentzer J."/>
            <person name="Ahren D."/>
            <person name="Johansson T."/>
            <person name="Persson P."/>
            <person name="Tunlid A."/>
        </authorList>
    </citation>
    <scope>NUCLEOTIDE SEQUENCE [LARGE SCALE GENOMIC DNA]</scope>
    <source>
        <strain evidence="2 4">CBS 175.51</strain>
    </source>
</reference>
<dbReference type="EMBL" id="JAACJK010000164">
    <property type="protein sequence ID" value="KAF5324932.1"/>
    <property type="molecule type" value="Genomic_DNA"/>
</dbReference>
<feature type="region of interest" description="Disordered" evidence="1">
    <location>
        <begin position="324"/>
        <end position="397"/>
    </location>
</feature>
<dbReference type="GO" id="GO:0000462">
    <property type="term" value="P:maturation of SSU-rRNA from tricistronic rRNA transcript (SSU-rRNA, 5.8S rRNA, LSU-rRNA)"/>
    <property type="evidence" value="ECO:0007669"/>
    <property type="project" value="TreeGrafter"/>
</dbReference>